<dbReference type="RefSeq" id="WP_067911394.1">
    <property type="nucleotide sequence ID" value="NZ_BSRZ01000002.1"/>
</dbReference>
<dbReference type="EMBL" id="BSRZ01000002">
    <property type="protein sequence ID" value="GLW62972.1"/>
    <property type="molecule type" value="Genomic_DNA"/>
</dbReference>
<dbReference type="SUPFAM" id="SSF48576">
    <property type="entry name" value="Terpenoid synthases"/>
    <property type="match status" value="1"/>
</dbReference>
<keyword evidence="5" id="KW-1185">Reference proteome</keyword>
<protein>
    <recommendedName>
        <fullName evidence="2">Terpene synthase</fullName>
        <ecNumber evidence="2">4.2.3.-</ecNumber>
    </recommendedName>
</protein>
<dbReference type="SFLD" id="SFLDS00005">
    <property type="entry name" value="Isoprenoid_Synthase_Type_I"/>
    <property type="match status" value="1"/>
</dbReference>
<keyword evidence="2" id="KW-0460">Magnesium</keyword>
<dbReference type="GO" id="GO:0046872">
    <property type="term" value="F:metal ion binding"/>
    <property type="evidence" value="ECO:0007669"/>
    <property type="project" value="UniProtKB-KW"/>
</dbReference>
<comment type="caution">
    <text evidence="4">The sequence shown here is derived from an EMBL/GenBank/DDBJ whole genome shotgun (WGS) entry which is preliminary data.</text>
</comment>
<evidence type="ECO:0000313" key="5">
    <source>
        <dbReference type="Proteomes" id="UP001165124"/>
    </source>
</evidence>
<dbReference type="InterPro" id="IPR034686">
    <property type="entry name" value="Terpene_cyclase-like_2"/>
</dbReference>
<dbReference type="PANTHER" id="PTHR35201">
    <property type="entry name" value="TERPENE SYNTHASE"/>
    <property type="match status" value="1"/>
</dbReference>
<dbReference type="Pfam" id="PF19086">
    <property type="entry name" value="Terpene_syn_C_2"/>
    <property type="match status" value="1"/>
</dbReference>
<dbReference type="EC" id="4.2.3.-" evidence="2"/>
<proteinExistence type="inferred from homology"/>
<evidence type="ECO:0000313" key="4">
    <source>
        <dbReference type="EMBL" id="GLW62972.1"/>
    </source>
</evidence>
<dbReference type="Proteomes" id="UP001165124">
    <property type="component" value="Unassembled WGS sequence"/>
</dbReference>
<sequence>MDASLLLSLTDRVAALATPSAMHPDAWPLGERVDGWARGRGLILGDPDGSPLGRGRFERLAARVFPTADLDRVDLFARWLTWAFALDDTLDQEPLADSATAVHELYEDLLRAMRLGHARPGARPLETTLVELWDVTGTRMDREWRRRFMLHMEAHRTGCAQEAVNRRTGRVPTPREYAGLRRRAAAPFLYDLIEPVLGVVLADRLTTSPQWVILSEGIADVVSWSNDVASFTMEHARDDAHNLVAVMCHAQECDHRDAADLVLDRIVERLDEVQEAIRALPATMDRLELSPDQRQTASQIAQVLLSVPRAHMDWLTESGRYNASADAAATASGRRPPRMDTLSHLRP</sequence>
<comment type="similarity">
    <text evidence="2">Belongs to the terpene synthase family.</text>
</comment>
<name>A0A9W6UV75_9ACTN</name>
<reference evidence="4" key="1">
    <citation type="submission" date="2023-02" db="EMBL/GenBank/DDBJ databases">
        <title>Actinomadura rubrobrunea NBRC 14622.</title>
        <authorList>
            <person name="Ichikawa N."/>
            <person name="Sato H."/>
            <person name="Tonouchi N."/>
        </authorList>
    </citation>
    <scope>NUCLEOTIDE SEQUENCE</scope>
    <source>
        <strain evidence="4">NBRC 14622</strain>
    </source>
</reference>
<feature type="compositionally biased region" description="Basic and acidic residues" evidence="3">
    <location>
        <begin position="337"/>
        <end position="347"/>
    </location>
</feature>
<gene>
    <name evidence="4" type="ORF">Arub01_12160</name>
</gene>
<dbReference type="AlphaFoldDB" id="A0A9W6UV75"/>
<keyword evidence="1 2" id="KW-0456">Lyase</keyword>
<dbReference type="InterPro" id="IPR008949">
    <property type="entry name" value="Isoprenoid_synthase_dom_sf"/>
</dbReference>
<organism evidence="4 5">
    <name type="scientific">Actinomadura rubrobrunea</name>
    <dbReference type="NCBI Taxonomy" id="115335"/>
    <lineage>
        <taxon>Bacteria</taxon>
        <taxon>Bacillati</taxon>
        <taxon>Actinomycetota</taxon>
        <taxon>Actinomycetes</taxon>
        <taxon>Streptosporangiales</taxon>
        <taxon>Thermomonosporaceae</taxon>
        <taxon>Actinomadura</taxon>
    </lineage>
</organism>
<keyword evidence="2" id="KW-0479">Metal-binding</keyword>
<evidence type="ECO:0000256" key="3">
    <source>
        <dbReference type="SAM" id="MobiDB-lite"/>
    </source>
</evidence>
<evidence type="ECO:0000256" key="2">
    <source>
        <dbReference type="RuleBase" id="RU366034"/>
    </source>
</evidence>
<comment type="cofactor">
    <cofactor evidence="2">
        <name>Mg(2+)</name>
        <dbReference type="ChEBI" id="CHEBI:18420"/>
    </cofactor>
</comment>
<evidence type="ECO:0000256" key="1">
    <source>
        <dbReference type="ARBA" id="ARBA00023239"/>
    </source>
</evidence>
<accession>A0A9W6UV75</accession>
<dbReference type="PANTHER" id="PTHR35201:SF4">
    <property type="entry name" value="BETA-PINACENE SYNTHASE-RELATED"/>
    <property type="match status" value="1"/>
</dbReference>
<feature type="region of interest" description="Disordered" evidence="3">
    <location>
        <begin position="326"/>
        <end position="347"/>
    </location>
</feature>
<dbReference type="SFLD" id="SFLDG01020">
    <property type="entry name" value="Terpene_Cyclase_Like_2"/>
    <property type="match status" value="1"/>
</dbReference>
<dbReference type="GO" id="GO:0010333">
    <property type="term" value="F:terpene synthase activity"/>
    <property type="evidence" value="ECO:0007669"/>
    <property type="project" value="InterPro"/>
</dbReference>
<dbReference type="Gene3D" id="1.10.600.10">
    <property type="entry name" value="Farnesyl Diphosphate Synthase"/>
    <property type="match status" value="1"/>
</dbReference>